<dbReference type="RefSeq" id="WP_067557919.1">
    <property type="nucleotide sequence ID" value="NZ_CAOPCJ010000061.1"/>
</dbReference>
<keyword evidence="2" id="KW-1185">Reference proteome</keyword>
<dbReference type="STRING" id="1702221.AALO17_17710"/>
<dbReference type="AlphaFoldDB" id="A0A140DW78"/>
<proteinExistence type="predicted"/>
<dbReference type="Pfam" id="PF00756">
    <property type="entry name" value="Esterase"/>
    <property type="match status" value="1"/>
</dbReference>
<organism evidence="1 2">
    <name type="scientific">Faecalibaculum rodentium</name>
    <dbReference type="NCBI Taxonomy" id="1702221"/>
    <lineage>
        <taxon>Bacteria</taxon>
        <taxon>Bacillati</taxon>
        <taxon>Bacillota</taxon>
        <taxon>Erysipelotrichia</taxon>
        <taxon>Erysipelotrichales</taxon>
        <taxon>Erysipelotrichaceae</taxon>
        <taxon>Faecalibaculum</taxon>
    </lineage>
</organism>
<sequence length="284" mass="32097">MALAEVNFFSQTLMRTVPFYAILPCDKTGFDGKRQENTPFKTLYLLHGIFGNYTDWITGTRILRWATDYGLAVIMPSGDNRFYTYNKANGEDYAAFIEELVYVTRDMFRLSHDRKDTFVGGLSMGGYGAITNGLRYPHLFSRIIGLSSALHFPTTLETMEDIPETPDCYPFGRTFLSTIFGDVKNLKESDKNPVVQAKRLADSGQPLPVFYLSCGVDDELYSVNEAFAKTLQDLGYDVVWKPGPGAHEWDFWDRAIENVIRTWLPLENRESLGSGNIGPDRTGD</sequence>
<dbReference type="PANTHER" id="PTHR48098:SF1">
    <property type="entry name" value="DIACYLGLYCEROL ACYLTRANSFERASE_MYCOLYLTRANSFERASE AG85A"/>
    <property type="match status" value="1"/>
</dbReference>
<protein>
    <recommendedName>
        <fullName evidence="3">Acetylesterase</fullName>
    </recommendedName>
</protein>
<evidence type="ECO:0008006" key="3">
    <source>
        <dbReference type="Google" id="ProtNLM"/>
    </source>
</evidence>
<dbReference type="InterPro" id="IPR050583">
    <property type="entry name" value="Mycobacterial_A85_antigen"/>
</dbReference>
<gene>
    <name evidence="1" type="ORF">AALO17_17710</name>
</gene>
<dbReference type="GO" id="GO:0016747">
    <property type="term" value="F:acyltransferase activity, transferring groups other than amino-acyl groups"/>
    <property type="evidence" value="ECO:0007669"/>
    <property type="project" value="TreeGrafter"/>
</dbReference>
<dbReference type="SUPFAM" id="SSF53474">
    <property type="entry name" value="alpha/beta-Hydrolases"/>
    <property type="match status" value="1"/>
</dbReference>
<reference evidence="1 2" key="1">
    <citation type="journal article" date="2016" name="Gut Pathog.">
        <title>Whole genome sequencing of "Faecalibaculum rodentium" ALO17, isolated from C57BL/6J laboratory mouse feces.</title>
        <authorList>
            <person name="Lim S."/>
            <person name="Chang D.H."/>
            <person name="Ahn S."/>
            <person name="Kim B.C."/>
        </authorList>
    </citation>
    <scope>NUCLEOTIDE SEQUENCE [LARGE SCALE GENOMIC DNA]</scope>
    <source>
        <strain evidence="1 2">Alo17</strain>
    </source>
</reference>
<dbReference type="KEGG" id="fro:AALO17_17710"/>
<accession>A0A140DW78</accession>
<dbReference type="EMBL" id="CP011391">
    <property type="protein sequence ID" value="AMK54905.1"/>
    <property type="molecule type" value="Genomic_DNA"/>
</dbReference>
<evidence type="ECO:0000313" key="2">
    <source>
        <dbReference type="Proteomes" id="UP000069771"/>
    </source>
</evidence>
<dbReference type="InterPro" id="IPR000801">
    <property type="entry name" value="Esterase-like"/>
</dbReference>
<dbReference type="Gene3D" id="3.40.50.1820">
    <property type="entry name" value="alpha/beta hydrolase"/>
    <property type="match status" value="1"/>
</dbReference>
<dbReference type="PATRIC" id="fig|1702221.3.peg.1727"/>
<dbReference type="OrthoDB" id="9803578at2"/>
<dbReference type="InterPro" id="IPR029058">
    <property type="entry name" value="AB_hydrolase_fold"/>
</dbReference>
<name>A0A140DW78_9FIRM</name>
<dbReference type="GeneID" id="78478423"/>
<evidence type="ECO:0000313" key="1">
    <source>
        <dbReference type="EMBL" id="AMK54905.1"/>
    </source>
</evidence>
<dbReference type="Proteomes" id="UP000069771">
    <property type="component" value="Chromosome"/>
</dbReference>
<dbReference type="PANTHER" id="PTHR48098">
    <property type="entry name" value="ENTEROCHELIN ESTERASE-RELATED"/>
    <property type="match status" value="1"/>
</dbReference>